<evidence type="ECO:0000313" key="4">
    <source>
        <dbReference type="Proteomes" id="UP000275078"/>
    </source>
</evidence>
<dbReference type="PROSITE" id="PS00028">
    <property type="entry name" value="ZINC_FINGER_C2H2_1"/>
    <property type="match status" value="1"/>
</dbReference>
<organism evidence="3 4">
    <name type="scientific">Ascobolus immersus RN42</name>
    <dbReference type="NCBI Taxonomy" id="1160509"/>
    <lineage>
        <taxon>Eukaryota</taxon>
        <taxon>Fungi</taxon>
        <taxon>Dikarya</taxon>
        <taxon>Ascomycota</taxon>
        <taxon>Pezizomycotina</taxon>
        <taxon>Pezizomycetes</taxon>
        <taxon>Pezizales</taxon>
        <taxon>Ascobolaceae</taxon>
        <taxon>Ascobolus</taxon>
    </lineage>
</organism>
<evidence type="ECO:0000259" key="2">
    <source>
        <dbReference type="PROSITE" id="PS00028"/>
    </source>
</evidence>
<accession>A0A3N4ICQ2</accession>
<feature type="region of interest" description="Disordered" evidence="1">
    <location>
        <begin position="141"/>
        <end position="172"/>
    </location>
</feature>
<dbReference type="EMBL" id="ML119698">
    <property type="protein sequence ID" value="RPA79494.1"/>
    <property type="molecule type" value="Genomic_DNA"/>
</dbReference>
<feature type="domain" description="C2H2-type" evidence="2">
    <location>
        <begin position="8"/>
        <end position="29"/>
    </location>
</feature>
<dbReference type="Proteomes" id="UP000275078">
    <property type="component" value="Unassembled WGS sequence"/>
</dbReference>
<evidence type="ECO:0000313" key="3">
    <source>
        <dbReference type="EMBL" id="RPA79494.1"/>
    </source>
</evidence>
<name>A0A3N4ICQ2_ASCIM</name>
<sequence length="246" mass="27792">MAAALLECSLCPLAFHDSDEREHHRLSSHERSIENAYYTGALDNLDRPDITLHRSLDLRFYCAIRVCDFSDIDWNVVVDHCSNHPLLFPILLKKGTVKGAEGHWHYKKKIQECKRQTFISAPTASIKDKDLPAFTSTPTGSLVTASTSSEAGSQTNPPTITQNDFTDSSYDESNSAIRNSSMNAVNAATEIKSRLRAQFLQKIHDETMRVILEHEKDVEASMNKMEQITVYYEKTMAQLDMMESES</sequence>
<protein>
    <recommendedName>
        <fullName evidence="2">C2H2-type domain-containing protein</fullName>
    </recommendedName>
</protein>
<reference evidence="3 4" key="1">
    <citation type="journal article" date="2018" name="Nat. Ecol. Evol.">
        <title>Pezizomycetes genomes reveal the molecular basis of ectomycorrhizal truffle lifestyle.</title>
        <authorList>
            <person name="Murat C."/>
            <person name="Payen T."/>
            <person name="Noel B."/>
            <person name="Kuo A."/>
            <person name="Morin E."/>
            <person name="Chen J."/>
            <person name="Kohler A."/>
            <person name="Krizsan K."/>
            <person name="Balestrini R."/>
            <person name="Da Silva C."/>
            <person name="Montanini B."/>
            <person name="Hainaut M."/>
            <person name="Levati E."/>
            <person name="Barry K.W."/>
            <person name="Belfiori B."/>
            <person name="Cichocki N."/>
            <person name="Clum A."/>
            <person name="Dockter R.B."/>
            <person name="Fauchery L."/>
            <person name="Guy J."/>
            <person name="Iotti M."/>
            <person name="Le Tacon F."/>
            <person name="Lindquist E.A."/>
            <person name="Lipzen A."/>
            <person name="Malagnac F."/>
            <person name="Mello A."/>
            <person name="Molinier V."/>
            <person name="Miyauchi S."/>
            <person name="Poulain J."/>
            <person name="Riccioni C."/>
            <person name="Rubini A."/>
            <person name="Sitrit Y."/>
            <person name="Splivallo R."/>
            <person name="Traeger S."/>
            <person name="Wang M."/>
            <person name="Zifcakova L."/>
            <person name="Wipf D."/>
            <person name="Zambonelli A."/>
            <person name="Paolocci F."/>
            <person name="Nowrousian M."/>
            <person name="Ottonello S."/>
            <person name="Baldrian P."/>
            <person name="Spatafora J.W."/>
            <person name="Henrissat B."/>
            <person name="Nagy L.G."/>
            <person name="Aury J.M."/>
            <person name="Wincker P."/>
            <person name="Grigoriev I.V."/>
            <person name="Bonfante P."/>
            <person name="Martin F.M."/>
        </authorList>
    </citation>
    <scope>NUCLEOTIDE SEQUENCE [LARGE SCALE GENOMIC DNA]</scope>
    <source>
        <strain evidence="3 4">RN42</strain>
    </source>
</reference>
<proteinExistence type="predicted"/>
<evidence type="ECO:0000256" key="1">
    <source>
        <dbReference type="SAM" id="MobiDB-lite"/>
    </source>
</evidence>
<dbReference type="InterPro" id="IPR013087">
    <property type="entry name" value="Znf_C2H2_type"/>
</dbReference>
<dbReference type="AlphaFoldDB" id="A0A3N4ICQ2"/>
<keyword evidence="4" id="KW-1185">Reference proteome</keyword>
<gene>
    <name evidence="3" type="ORF">BJ508DRAFT_328216</name>
</gene>